<evidence type="ECO:0000313" key="6">
    <source>
        <dbReference type="EMBL" id="HJG80041.1"/>
    </source>
</evidence>
<organism evidence="6 7">
    <name type="scientific">Brevibacterium senegalense</name>
    <dbReference type="NCBI Taxonomy" id="1033736"/>
    <lineage>
        <taxon>Bacteria</taxon>
        <taxon>Bacillati</taxon>
        <taxon>Actinomycetota</taxon>
        <taxon>Actinomycetes</taxon>
        <taxon>Micrococcales</taxon>
        <taxon>Brevibacteriaceae</taxon>
        <taxon>Brevibacterium</taxon>
    </lineage>
</organism>
<dbReference type="Gene3D" id="3.40.50.2000">
    <property type="entry name" value="Glycogen Phosphorylase B"/>
    <property type="match status" value="2"/>
</dbReference>
<accession>A0A921MDV5</accession>
<feature type="domain" description="Glycosyltransferase subfamily 4-like N-terminal" evidence="5">
    <location>
        <begin position="18"/>
        <end position="177"/>
    </location>
</feature>
<sequence length="384" mass="42615">MRLLFDARYTRWPRHDGISRYGAGLLTALARLTADDDAITLEALIHDERQIPMLPTVPLHRVSAPTSPLEPLLARQINPLRPDVVFSPMQTMGSWGRDYRLILTLHDLIYYTHPTPPRDLSLPLRGLWRAYHTAYWPQRLLLDRADAVVTVSRTTRDLMAAHRLTRRPVTVVPNAADEVPRPPQRRNGHAARTLTYMGAFLPYKNAAALVRSLAWLPGYTLHLASRIEPREEARLRALTPAQARVVFHRGISDEDYAQLLDRSTALVTASRAEGYGLPIVEAMARGVPVVVTDMPIFREVTGADADAPSAAGTRPGGGPAEFADPDDPQDFARAVRRLEDPARWREAAQSGPVRAAAHTWEDSARTLLALVRSLAEDTQAGDVS</sequence>
<dbReference type="Proteomes" id="UP000784435">
    <property type="component" value="Unassembled WGS sequence"/>
</dbReference>
<dbReference type="PANTHER" id="PTHR46401:SF2">
    <property type="entry name" value="GLYCOSYLTRANSFERASE WBBK-RELATED"/>
    <property type="match status" value="1"/>
</dbReference>
<evidence type="ECO:0000259" key="5">
    <source>
        <dbReference type="Pfam" id="PF13439"/>
    </source>
</evidence>
<evidence type="ECO:0000256" key="3">
    <source>
        <dbReference type="SAM" id="MobiDB-lite"/>
    </source>
</evidence>
<reference evidence="6" key="2">
    <citation type="submission" date="2021-09" db="EMBL/GenBank/DDBJ databases">
        <authorList>
            <person name="Gilroy R."/>
        </authorList>
    </citation>
    <scope>NUCLEOTIDE SEQUENCE</scope>
    <source>
        <strain evidence="6">ChiGjej5B5-7349</strain>
    </source>
</reference>
<name>A0A921MDV5_9MICO</name>
<feature type="domain" description="Glycosyl transferase family 1" evidence="4">
    <location>
        <begin position="192"/>
        <end position="340"/>
    </location>
</feature>
<proteinExistence type="predicted"/>
<evidence type="ECO:0000313" key="7">
    <source>
        <dbReference type="Proteomes" id="UP000784435"/>
    </source>
</evidence>
<dbReference type="InterPro" id="IPR001296">
    <property type="entry name" value="Glyco_trans_1"/>
</dbReference>
<dbReference type="AlphaFoldDB" id="A0A921MDV5"/>
<evidence type="ECO:0000259" key="4">
    <source>
        <dbReference type="Pfam" id="PF00534"/>
    </source>
</evidence>
<evidence type="ECO:0000256" key="2">
    <source>
        <dbReference type="ARBA" id="ARBA00022679"/>
    </source>
</evidence>
<keyword evidence="2" id="KW-0808">Transferase</keyword>
<dbReference type="EMBL" id="DYUK01000138">
    <property type="protein sequence ID" value="HJG80041.1"/>
    <property type="molecule type" value="Genomic_DNA"/>
</dbReference>
<gene>
    <name evidence="6" type="ORF">K8V08_06485</name>
</gene>
<feature type="region of interest" description="Disordered" evidence="3">
    <location>
        <begin position="302"/>
        <end position="327"/>
    </location>
</feature>
<dbReference type="GO" id="GO:0016757">
    <property type="term" value="F:glycosyltransferase activity"/>
    <property type="evidence" value="ECO:0007669"/>
    <property type="project" value="UniProtKB-KW"/>
</dbReference>
<dbReference type="Pfam" id="PF13439">
    <property type="entry name" value="Glyco_transf_4"/>
    <property type="match status" value="1"/>
</dbReference>
<dbReference type="Pfam" id="PF00534">
    <property type="entry name" value="Glycos_transf_1"/>
    <property type="match status" value="1"/>
</dbReference>
<keyword evidence="1" id="KW-0328">Glycosyltransferase</keyword>
<comment type="caution">
    <text evidence="6">The sequence shown here is derived from an EMBL/GenBank/DDBJ whole genome shotgun (WGS) entry which is preliminary data.</text>
</comment>
<reference evidence="6" key="1">
    <citation type="journal article" date="2021" name="PeerJ">
        <title>Extensive microbial diversity within the chicken gut microbiome revealed by metagenomics and culture.</title>
        <authorList>
            <person name="Gilroy R."/>
            <person name="Ravi A."/>
            <person name="Getino M."/>
            <person name="Pursley I."/>
            <person name="Horton D.L."/>
            <person name="Alikhan N.F."/>
            <person name="Baker D."/>
            <person name="Gharbi K."/>
            <person name="Hall N."/>
            <person name="Watson M."/>
            <person name="Adriaenssens E.M."/>
            <person name="Foster-Nyarko E."/>
            <person name="Jarju S."/>
            <person name="Secka A."/>
            <person name="Antonio M."/>
            <person name="Oren A."/>
            <person name="Chaudhuri R.R."/>
            <person name="La Ragione R."/>
            <person name="Hildebrand F."/>
            <person name="Pallen M.J."/>
        </authorList>
    </citation>
    <scope>NUCLEOTIDE SEQUENCE</scope>
    <source>
        <strain evidence="6">ChiGjej5B5-7349</strain>
    </source>
</reference>
<dbReference type="CDD" id="cd03809">
    <property type="entry name" value="GT4_MtfB-like"/>
    <property type="match status" value="1"/>
</dbReference>
<dbReference type="InterPro" id="IPR028098">
    <property type="entry name" value="Glyco_trans_4-like_N"/>
</dbReference>
<evidence type="ECO:0000256" key="1">
    <source>
        <dbReference type="ARBA" id="ARBA00022676"/>
    </source>
</evidence>
<dbReference type="PANTHER" id="PTHR46401">
    <property type="entry name" value="GLYCOSYLTRANSFERASE WBBK-RELATED"/>
    <property type="match status" value="1"/>
</dbReference>
<dbReference type="SUPFAM" id="SSF53756">
    <property type="entry name" value="UDP-Glycosyltransferase/glycogen phosphorylase"/>
    <property type="match status" value="1"/>
</dbReference>
<protein>
    <submittedName>
        <fullName evidence="6">Glycosyltransferase family 4 protein</fullName>
    </submittedName>
</protein>